<evidence type="ECO:0000313" key="1">
    <source>
        <dbReference type="EMBL" id="OAP06355.1"/>
    </source>
</evidence>
<dbReference type="ExpressionAtlas" id="A0A178VM65">
    <property type="expression patterns" value="baseline and differential"/>
</dbReference>
<protein>
    <submittedName>
        <fullName evidence="1">Uncharacterized protein</fullName>
    </submittedName>
</protein>
<name>A0A178VM65_ARATH</name>
<dbReference type="EMBL" id="LUHQ01000003">
    <property type="protein sequence ID" value="OAP06355.1"/>
    <property type="molecule type" value="Genomic_DNA"/>
</dbReference>
<dbReference type="Proteomes" id="UP000078284">
    <property type="component" value="Chromosome 3"/>
</dbReference>
<sequence>MLQQLGHYLLPQKIFSPSRPPPPWNAFCSAAAIDGANHLPFMFHLLKSPYPVISPSDC</sequence>
<gene>
    <name evidence="1" type="ordered locus">AXX17_At3g12900</name>
</gene>
<comment type="caution">
    <text evidence="1">The sequence shown here is derived from an EMBL/GenBank/DDBJ whole genome shotgun (WGS) entry which is preliminary data.</text>
</comment>
<dbReference type="AlphaFoldDB" id="A0A178VM65"/>
<evidence type="ECO:0000313" key="2">
    <source>
        <dbReference type="Proteomes" id="UP000078284"/>
    </source>
</evidence>
<proteinExistence type="predicted"/>
<organism evidence="1 2">
    <name type="scientific">Arabidopsis thaliana</name>
    <name type="common">Mouse-ear cress</name>
    <dbReference type="NCBI Taxonomy" id="3702"/>
    <lineage>
        <taxon>Eukaryota</taxon>
        <taxon>Viridiplantae</taxon>
        <taxon>Streptophyta</taxon>
        <taxon>Embryophyta</taxon>
        <taxon>Tracheophyta</taxon>
        <taxon>Spermatophyta</taxon>
        <taxon>Magnoliopsida</taxon>
        <taxon>eudicotyledons</taxon>
        <taxon>Gunneridae</taxon>
        <taxon>Pentapetalae</taxon>
        <taxon>rosids</taxon>
        <taxon>malvids</taxon>
        <taxon>Brassicales</taxon>
        <taxon>Brassicaceae</taxon>
        <taxon>Camelineae</taxon>
        <taxon>Arabidopsis</taxon>
    </lineage>
</organism>
<accession>A0A178VM65</accession>
<reference evidence="2" key="1">
    <citation type="journal article" date="2016" name="Proc. Natl. Acad. Sci. U.S.A.">
        <title>Chromosome-level assembly of Arabidopsis thaliana Ler reveals the extent of translocation and inversion polymorphisms.</title>
        <authorList>
            <person name="Zapata L."/>
            <person name="Ding J."/>
            <person name="Willing E.M."/>
            <person name="Hartwig B."/>
            <person name="Bezdan D."/>
            <person name="Jiao W.B."/>
            <person name="Patel V."/>
            <person name="Velikkakam James G."/>
            <person name="Koornneef M."/>
            <person name="Ossowski S."/>
            <person name="Schneeberger K."/>
        </authorList>
    </citation>
    <scope>NUCLEOTIDE SEQUENCE [LARGE SCALE GENOMIC DNA]</scope>
    <source>
        <strain evidence="2">cv. Landsberg erecta</strain>
    </source>
</reference>